<dbReference type="AlphaFoldDB" id="A0A1G4I454"/>
<dbReference type="RefSeq" id="XP_067078031.1">
    <property type="nucleotide sequence ID" value="XM_067221930.1"/>
</dbReference>
<dbReference type="EMBL" id="CZPT02000578">
    <property type="protein sequence ID" value="SCU66605.1"/>
    <property type="molecule type" value="Genomic_DNA"/>
</dbReference>
<dbReference type="GeneID" id="92381717"/>
<dbReference type="SUPFAM" id="SSF52799">
    <property type="entry name" value="(Phosphotyrosine protein) phosphatases II"/>
    <property type="match status" value="1"/>
</dbReference>
<evidence type="ECO:0000313" key="3">
    <source>
        <dbReference type="EMBL" id="SCU66605.1"/>
    </source>
</evidence>
<name>A0A1G4I454_TRYEQ</name>
<dbReference type="InterPro" id="IPR029021">
    <property type="entry name" value="Prot-tyrosine_phosphatase-like"/>
</dbReference>
<dbReference type="InterPro" id="IPR016130">
    <property type="entry name" value="Tyr_Pase_AS"/>
</dbReference>
<keyword evidence="4" id="KW-1185">Reference proteome</keyword>
<dbReference type="InterPro" id="IPR000387">
    <property type="entry name" value="Tyr_Pase_dom"/>
</dbReference>
<dbReference type="VEuPathDB" id="TriTrypDB:TEOVI_000778300"/>
<evidence type="ECO:0000313" key="4">
    <source>
        <dbReference type="Proteomes" id="UP000195570"/>
    </source>
</evidence>
<feature type="region of interest" description="Disordered" evidence="1">
    <location>
        <begin position="435"/>
        <end position="457"/>
    </location>
</feature>
<dbReference type="Gene3D" id="3.90.190.10">
    <property type="entry name" value="Protein tyrosine phosphatase superfamily"/>
    <property type="match status" value="1"/>
</dbReference>
<evidence type="ECO:0000256" key="1">
    <source>
        <dbReference type="SAM" id="MobiDB-lite"/>
    </source>
</evidence>
<dbReference type="PROSITE" id="PS00383">
    <property type="entry name" value="TYR_PHOSPHATASE_1"/>
    <property type="match status" value="1"/>
</dbReference>
<accession>A0A1G4I454</accession>
<organism evidence="3 4">
    <name type="scientific">Trypanosoma equiperdum</name>
    <dbReference type="NCBI Taxonomy" id="5694"/>
    <lineage>
        <taxon>Eukaryota</taxon>
        <taxon>Discoba</taxon>
        <taxon>Euglenozoa</taxon>
        <taxon>Kinetoplastea</taxon>
        <taxon>Metakinetoplastina</taxon>
        <taxon>Trypanosomatida</taxon>
        <taxon>Trypanosomatidae</taxon>
        <taxon>Trypanosoma</taxon>
    </lineage>
</organism>
<reference evidence="3" key="1">
    <citation type="submission" date="2016-09" db="EMBL/GenBank/DDBJ databases">
        <authorList>
            <person name="Hebert L."/>
            <person name="Moumen B."/>
        </authorList>
    </citation>
    <scope>NUCLEOTIDE SEQUENCE [LARGE SCALE GENOMIC DNA]</scope>
    <source>
        <strain evidence="3">OVI</strain>
    </source>
</reference>
<protein>
    <submittedName>
        <fullName evidence="3">Kinetoplastid-specific dual specificity phosphatase, putative</fullName>
    </submittedName>
</protein>
<sequence>MMGDDDRKLNEQQMQLVKGLLESQRRDSIVDVSDAVNSTFFKEEVDCPTASTGGVFLTSAAGAKSGNLTERLLFHEAASPVECSIGGEQTGTVASPRDRWIRGVLITSSTPLMPKESVFVDERSNSRMLFENTPLAQLKLRVVPVSLPTFVPNSDRNLTAAGGGRNLREILEEYERTFLRSLLVCISSLLRRRVALERAEKSVAGSEGDNNGSDCNTVTSPLREEEFFFDGELPVLSVPIYYFAISMEDNATSRIADVVDVVEDFMHLLIDAATSVVMETTVILQCLVHIANTVGANGSQLSENVSEPNDAAAKEALVALHRLTEVMVKKTREKQEPRGAVKTAAARNDDCTEAAEQISSNVAWPARGDGFQPLVLLLGNDLEPSDFLRATLCVLPGVLVHCLKGVSRSPSIIMAYYIRRCAGRIRTPLQQVVEGERGSLHSDDPTNNAAPSGDESGNGDMHVFSFSSLLQCLQRARPVVNPQVCFLAELRSMWMRITRERLNYGERNS</sequence>
<proteinExistence type="predicted"/>
<gene>
    <name evidence="3" type="ORF">TEOVI_000778300</name>
</gene>
<evidence type="ECO:0000259" key="2">
    <source>
        <dbReference type="PROSITE" id="PS50056"/>
    </source>
</evidence>
<feature type="domain" description="Tyrosine specific protein phosphatases" evidence="2">
    <location>
        <begin position="396"/>
        <end position="447"/>
    </location>
</feature>
<dbReference type="Proteomes" id="UP000195570">
    <property type="component" value="Unassembled WGS sequence"/>
</dbReference>
<dbReference type="PROSITE" id="PS50056">
    <property type="entry name" value="TYR_PHOSPHATASE_2"/>
    <property type="match status" value="1"/>
</dbReference>
<feature type="compositionally biased region" description="Basic and acidic residues" evidence="1">
    <location>
        <begin position="435"/>
        <end position="444"/>
    </location>
</feature>
<comment type="caution">
    <text evidence="3">The sequence shown here is derived from an EMBL/GenBank/DDBJ whole genome shotgun (WGS) entry which is preliminary data.</text>
</comment>